<dbReference type="OrthoDB" id="3800893at2759"/>
<dbReference type="AlphaFoldDB" id="A0A6A5TIM6"/>
<keyword evidence="2" id="KW-1185">Reference proteome</keyword>
<name>A0A6A5TIM6_9PLEO</name>
<protein>
    <submittedName>
        <fullName evidence="1">Uncharacterized protein</fullName>
    </submittedName>
</protein>
<accession>A0A6A5TIM6</accession>
<evidence type="ECO:0000313" key="2">
    <source>
        <dbReference type="Proteomes" id="UP000800035"/>
    </source>
</evidence>
<evidence type="ECO:0000313" key="1">
    <source>
        <dbReference type="EMBL" id="KAF1952683.1"/>
    </source>
</evidence>
<reference evidence="1" key="1">
    <citation type="journal article" date="2020" name="Stud. Mycol.">
        <title>101 Dothideomycetes genomes: a test case for predicting lifestyles and emergence of pathogens.</title>
        <authorList>
            <person name="Haridas S."/>
            <person name="Albert R."/>
            <person name="Binder M."/>
            <person name="Bloem J."/>
            <person name="Labutti K."/>
            <person name="Salamov A."/>
            <person name="Andreopoulos B."/>
            <person name="Baker S."/>
            <person name="Barry K."/>
            <person name="Bills G."/>
            <person name="Bluhm B."/>
            <person name="Cannon C."/>
            <person name="Castanera R."/>
            <person name="Culley D."/>
            <person name="Daum C."/>
            <person name="Ezra D."/>
            <person name="Gonzalez J."/>
            <person name="Henrissat B."/>
            <person name="Kuo A."/>
            <person name="Liang C."/>
            <person name="Lipzen A."/>
            <person name="Lutzoni F."/>
            <person name="Magnuson J."/>
            <person name="Mondo S."/>
            <person name="Nolan M."/>
            <person name="Ohm R."/>
            <person name="Pangilinan J."/>
            <person name="Park H.-J."/>
            <person name="Ramirez L."/>
            <person name="Alfaro M."/>
            <person name="Sun H."/>
            <person name="Tritt A."/>
            <person name="Yoshinaga Y."/>
            <person name="Zwiers L.-H."/>
            <person name="Turgeon B."/>
            <person name="Goodwin S."/>
            <person name="Spatafora J."/>
            <person name="Crous P."/>
            <person name="Grigoriev I."/>
        </authorList>
    </citation>
    <scope>NUCLEOTIDE SEQUENCE</scope>
    <source>
        <strain evidence="1">CBS 675.92</strain>
    </source>
</reference>
<sequence>MSAYDTEEFTATLNTTSQLCSITSIALPVHDARKLGRRVVNYFDHLSQADTNAIRSIGMHTATQEKTKDLVRFLPHRDSEGGK</sequence>
<dbReference type="EMBL" id="ML977009">
    <property type="protein sequence ID" value="KAF1952683.1"/>
    <property type="molecule type" value="Genomic_DNA"/>
</dbReference>
<organism evidence="1 2">
    <name type="scientific">Byssothecium circinans</name>
    <dbReference type="NCBI Taxonomy" id="147558"/>
    <lineage>
        <taxon>Eukaryota</taxon>
        <taxon>Fungi</taxon>
        <taxon>Dikarya</taxon>
        <taxon>Ascomycota</taxon>
        <taxon>Pezizomycotina</taxon>
        <taxon>Dothideomycetes</taxon>
        <taxon>Pleosporomycetidae</taxon>
        <taxon>Pleosporales</taxon>
        <taxon>Massarineae</taxon>
        <taxon>Massarinaceae</taxon>
        <taxon>Byssothecium</taxon>
    </lineage>
</organism>
<gene>
    <name evidence="1" type="ORF">CC80DRAFT_172499</name>
</gene>
<dbReference type="Proteomes" id="UP000800035">
    <property type="component" value="Unassembled WGS sequence"/>
</dbReference>
<proteinExistence type="predicted"/>